<proteinExistence type="predicted"/>
<reference evidence="2" key="1">
    <citation type="submission" date="2014-11" db="EMBL/GenBank/DDBJ databases">
        <authorList>
            <person name="Amaro Gonzalez C."/>
        </authorList>
    </citation>
    <scope>NUCLEOTIDE SEQUENCE</scope>
</reference>
<accession>A0A0E9UJ05</accession>
<dbReference type="AlphaFoldDB" id="A0A0E9UJ05"/>
<name>A0A0E9UJ05_ANGAN</name>
<dbReference type="EMBL" id="GBXM01043337">
    <property type="protein sequence ID" value="JAH65240.1"/>
    <property type="molecule type" value="Transcribed_RNA"/>
</dbReference>
<organism evidence="2">
    <name type="scientific">Anguilla anguilla</name>
    <name type="common">European freshwater eel</name>
    <name type="synonym">Muraena anguilla</name>
    <dbReference type="NCBI Taxonomy" id="7936"/>
    <lineage>
        <taxon>Eukaryota</taxon>
        <taxon>Metazoa</taxon>
        <taxon>Chordata</taxon>
        <taxon>Craniata</taxon>
        <taxon>Vertebrata</taxon>
        <taxon>Euteleostomi</taxon>
        <taxon>Actinopterygii</taxon>
        <taxon>Neopterygii</taxon>
        <taxon>Teleostei</taxon>
        <taxon>Anguilliformes</taxon>
        <taxon>Anguillidae</taxon>
        <taxon>Anguilla</taxon>
    </lineage>
</organism>
<sequence length="54" mass="5927">MQRSKAPQWFPLKHTAGTDRAGKGSVGKFITFSKIKQLAGSENKSLPGLRVKKN</sequence>
<evidence type="ECO:0000313" key="2">
    <source>
        <dbReference type="EMBL" id="JAH65240.1"/>
    </source>
</evidence>
<feature type="region of interest" description="Disordered" evidence="1">
    <location>
        <begin position="1"/>
        <end position="24"/>
    </location>
</feature>
<reference evidence="2" key="2">
    <citation type="journal article" date="2015" name="Fish Shellfish Immunol.">
        <title>Early steps in the European eel (Anguilla anguilla)-Vibrio vulnificus interaction in the gills: Role of the RtxA13 toxin.</title>
        <authorList>
            <person name="Callol A."/>
            <person name="Pajuelo D."/>
            <person name="Ebbesson L."/>
            <person name="Teles M."/>
            <person name="MacKenzie S."/>
            <person name="Amaro C."/>
        </authorList>
    </citation>
    <scope>NUCLEOTIDE SEQUENCE</scope>
</reference>
<evidence type="ECO:0000256" key="1">
    <source>
        <dbReference type="SAM" id="MobiDB-lite"/>
    </source>
</evidence>
<protein>
    <submittedName>
        <fullName evidence="2">Uncharacterized protein</fullName>
    </submittedName>
</protein>